<protein>
    <submittedName>
        <fullName evidence="2">DUF2922 family protein</fullName>
    </submittedName>
</protein>
<sequence length="225" mass="25091">MITSLTLDAEFADSNGKSRHLRFKNFDPTKTAEQIKTALTKLTKLDLFEKDGVGLYKEVLHATVIEKTVEEVFDERTQAQDPSIMMMEPAMEITEAEPLSVEEEPLKSVQAMANVENSQIPQDLTITEASPEPGLLIQTVELPKGFDPWTLDENQAISLLAACVPPNATPLNVEIDDQSVPARMIITVKIEEGAVTAEVPAMTQSPPEKPKKKRKRLLDRIRKRE</sequence>
<dbReference type="Pfam" id="PF11148">
    <property type="entry name" value="DUF2922"/>
    <property type="match status" value="1"/>
</dbReference>
<gene>
    <name evidence="2" type="ORF">P7D85_00310</name>
</gene>
<dbReference type="EMBL" id="JARPYI010000001">
    <property type="protein sequence ID" value="MDT2598191.1"/>
    <property type="molecule type" value="Genomic_DNA"/>
</dbReference>
<evidence type="ECO:0000313" key="3">
    <source>
        <dbReference type="Proteomes" id="UP001252875"/>
    </source>
</evidence>
<feature type="region of interest" description="Disordered" evidence="1">
    <location>
        <begin position="199"/>
        <end position="225"/>
    </location>
</feature>
<name>A0ABU3EU33_9ENTE</name>
<evidence type="ECO:0000256" key="1">
    <source>
        <dbReference type="SAM" id="MobiDB-lite"/>
    </source>
</evidence>
<dbReference type="RefSeq" id="WP_311821430.1">
    <property type="nucleotide sequence ID" value="NZ_JARPYF010000001.1"/>
</dbReference>
<dbReference type="Proteomes" id="UP001252875">
    <property type="component" value="Unassembled WGS sequence"/>
</dbReference>
<accession>A0ABU3EU33</accession>
<proteinExistence type="predicted"/>
<comment type="caution">
    <text evidence="2">The sequence shown here is derived from an EMBL/GenBank/DDBJ whole genome shotgun (WGS) entry which is preliminary data.</text>
</comment>
<organism evidence="2 3">
    <name type="scientific">Enterococcus hulanensis</name>
    <dbReference type="NCBI Taxonomy" id="2559929"/>
    <lineage>
        <taxon>Bacteria</taxon>
        <taxon>Bacillati</taxon>
        <taxon>Bacillota</taxon>
        <taxon>Bacilli</taxon>
        <taxon>Lactobacillales</taxon>
        <taxon>Enterococcaceae</taxon>
        <taxon>Enterococcus</taxon>
    </lineage>
</organism>
<evidence type="ECO:0000313" key="2">
    <source>
        <dbReference type="EMBL" id="MDT2598191.1"/>
    </source>
</evidence>
<dbReference type="InterPro" id="IPR021321">
    <property type="entry name" value="DUF2922"/>
</dbReference>
<keyword evidence="3" id="KW-1185">Reference proteome</keyword>
<reference evidence="2 3" key="1">
    <citation type="submission" date="2023-03" db="EMBL/GenBank/DDBJ databases">
        <authorList>
            <person name="Shen W."/>
            <person name="Cai J."/>
        </authorList>
    </citation>
    <scope>NUCLEOTIDE SEQUENCE [LARGE SCALE GENOMIC DNA]</scope>
    <source>
        <strain evidence="2 3">D6-4</strain>
    </source>
</reference>